<dbReference type="Proteomes" id="UP001378592">
    <property type="component" value="Unassembled WGS sequence"/>
</dbReference>
<keyword evidence="7" id="KW-1185">Reference proteome</keyword>
<keyword evidence="2" id="KW-0547">Nucleotide-binding</keyword>
<dbReference type="InterPro" id="IPR025121">
    <property type="entry name" value="GTPase_HflX_N"/>
</dbReference>
<dbReference type="Pfam" id="PF16360">
    <property type="entry name" value="GTP-bdg_M"/>
    <property type="match status" value="1"/>
</dbReference>
<evidence type="ECO:0000313" key="6">
    <source>
        <dbReference type="EMBL" id="KAK7864882.1"/>
    </source>
</evidence>
<dbReference type="GO" id="GO:0005737">
    <property type="term" value="C:cytoplasm"/>
    <property type="evidence" value="ECO:0007669"/>
    <property type="project" value="TreeGrafter"/>
</dbReference>
<dbReference type="GO" id="GO:0046872">
    <property type="term" value="F:metal ion binding"/>
    <property type="evidence" value="ECO:0007669"/>
    <property type="project" value="UniProtKB-KW"/>
</dbReference>
<dbReference type="GO" id="GO:0043022">
    <property type="term" value="F:ribosome binding"/>
    <property type="evidence" value="ECO:0007669"/>
    <property type="project" value="TreeGrafter"/>
</dbReference>
<dbReference type="InterPro" id="IPR006073">
    <property type="entry name" value="GTP-bd"/>
</dbReference>
<dbReference type="InterPro" id="IPR016496">
    <property type="entry name" value="GTPase_HflX"/>
</dbReference>
<dbReference type="PANTHER" id="PTHR10229">
    <property type="entry name" value="GTP-BINDING PROTEIN HFLX"/>
    <property type="match status" value="1"/>
</dbReference>
<dbReference type="Pfam" id="PF01926">
    <property type="entry name" value="MMR_HSR1"/>
    <property type="match status" value="1"/>
</dbReference>
<evidence type="ECO:0000256" key="1">
    <source>
        <dbReference type="ARBA" id="ARBA00022723"/>
    </source>
</evidence>
<keyword evidence="1" id="KW-0479">Metal-binding</keyword>
<comment type="caution">
    <text evidence="6">The sequence shown here is derived from an EMBL/GenBank/DDBJ whole genome shotgun (WGS) entry which is preliminary data.</text>
</comment>
<dbReference type="Pfam" id="PF13167">
    <property type="entry name" value="GTP-bdg_N"/>
    <property type="match status" value="1"/>
</dbReference>
<sequence length="563" mass="64274">MASTQVYRTCRTVPRVLYFVHNTNSKNFFTYANFFLKRSVLISSKYPFYFTPLSQHNNPRYMYRIGLELPFVNILTLKREFSKSNFVLWKKDDDTEIDDDYLKTIDSSEDNVFEKWSRELLPVADKHSVFVIQPHVKWGTKKKWNTTPELQLEEAVALVQSLHGWQVADKMIIGLKSFKKKSFFGSGNFEMLKKNVRRNERITAVFISTKTLSSSQHRELQRAFGVPVFDRYTIIIHLFRQHATSREAKLQVAMAEIPYIWSQLNERDEGTIDKRGGTGGVQGVGGGGETVVEIQKQSLALRETKIKQALEKLRKHRTLLRAKRQKMEYPVVAVVGYTNAGKTSLIKALTGDKNMQPENKLFATLDVTNHMGMLPCRMKVLYVDTVGFISDIPTNLLESFTATLEDALLADVILHVMDVSHPDRMAQAENVKSTLQNLQIASDTLKNIIVVGNKIDLVPNDIPFENDEGIPVSAAKELGLTVLKRRIQEAILEATDRKFLIIRVPMGGTEASWLYKEATVTDTEADPDNNQFLLMHVVITNAKFSKFQYHFVINNSETEQKKL</sequence>
<reference evidence="6 7" key="1">
    <citation type="submission" date="2024-03" db="EMBL/GenBank/DDBJ databases">
        <title>The genome assembly and annotation of the cricket Gryllus longicercus Weissman &amp; Gray.</title>
        <authorList>
            <person name="Szrajer S."/>
            <person name="Gray D."/>
            <person name="Ylla G."/>
        </authorList>
    </citation>
    <scope>NUCLEOTIDE SEQUENCE [LARGE SCALE GENOMIC DNA]</scope>
    <source>
        <strain evidence="6">DAG 2021-001</strain>
        <tissue evidence="6">Whole body minus gut</tissue>
    </source>
</reference>
<keyword evidence="3" id="KW-0460">Magnesium</keyword>
<dbReference type="PANTHER" id="PTHR10229:SF0">
    <property type="entry name" value="GTP-BINDING PROTEIN 6-RELATED"/>
    <property type="match status" value="1"/>
</dbReference>
<dbReference type="InterPro" id="IPR027417">
    <property type="entry name" value="P-loop_NTPase"/>
</dbReference>
<organism evidence="6 7">
    <name type="scientific">Gryllus longicercus</name>
    <dbReference type="NCBI Taxonomy" id="2509291"/>
    <lineage>
        <taxon>Eukaryota</taxon>
        <taxon>Metazoa</taxon>
        <taxon>Ecdysozoa</taxon>
        <taxon>Arthropoda</taxon>
        <taxon>Hexapoda</taxon>
        <taxon>Insecta</taxon>
        <taxon>Pterygota</taxon>
        <taxon>Neoptera</taxon>
        <taxon>Polyneoptera</taxon>
        <taxon>Orthoptera</taxon>
        <taxon>Ensifera</taxon>
        <taxon>Gryllidea</taxon>
        <taxon>Grylloidea</taxon>
        <taxon>Gryllidae</taxon>
        <taxon>Gryllinae</taxon>
        <taxon>Gryllus</taxon>
    </lineage>
</organism>
<evidence type="ECO:0000256" key="4">
    <source>
        <dbReference type="ARBA" id="ARBA00023134"/>
    </source>
</evidence>
<dbReference type="AlphaFoldDB" id="A0AAN9Z6T1"/>
<dbReference type="EMBL" id="JAZDUA010000191">
    <property type="protein sequence ID" value="KAK7864882.1"/>
    <property type="molecule type" value="Genomic_DNA"/>
</dbReference>
<accession>A0AAN9Z6T1</accession>
<dbReference type="Gene3D" id="3.40.50.11060">
    <property type="entry name" value="GTPase HflX, N-terminal domain"/>
    <property type="match status" value="1"/>
</dbReference>
<evidence type="ECO:0000259" key="5">
    <source>
        <dbReference type="PROSITE" id="PS51705"/>
    </source>
</evidence>
<evidence type="ECO:0000313" key="7">
    <source>
        <dbReference type="Proteomes" id="UP001378592"/>
    </source>
</evidence>
<dbReference type="InterPro" id="IPR032305">
    <property type="entry name" value="GTP-bd_M"/>
</dbReference>
<evidence type="ECO:0000256" key="2">
    <source>
        <dbReference type="ARBA" id="ARBA00022741"/>
    </source>
</evidence>
<dbReference type="Gene3D" id="3.40.50.300">
    <property type="entry name" value="P-loop containing nucleotide triphosphate hydrolases"/>
    <property type="match status" value="1"/>
</dbReference>
<dbReference type="SUPFAM" id="SSF52540">
    <property type="entry name" value="P-loop containing nucleoside triphosphate hydrolases"/>
    <property type="match status" value="1"/>
</dbReference>
<dbReference type="FunFam" id="3.40.50.300:FF:000886">
    <property type="entry name" value="Putative GTP-binding protein 6"/>
    <property type="match status" value="1"/>
</dbReference>
<dbReference type="GO" id="GO:0005525">
    <property type="term" value="F:GTP binding"/>
    <property type="evidence" value="ECO:0007669"/>
    <property type="project" value="UniProtKB-KW"/>
</dbReference>
<keyword evidence="4" id="KW-0342">GTP-binding</keyword>
<dbReference type="PROSITE" id="PS51705">
    <property type="entry name" value="G_HFLX"/>
    <property type="match status" value="1"/>
</dbReference>
<dbReference type="CDD" id="cd01878">
    <property type="entry name" value="HflX"/>
    <property type="match status" value="1"/>
</dbReference>
<dbReference type="InterPro" id="IPR030394">
    <property type="entry name" value="G_HFLX_dom"/>
</dbReference>
<dbReference type="NCBIfam" id="TIGR03156">
    <property type="entry name" value="GTP_HflX"/>
    <property type="match status" value="1"/>
</dbReference>
<feature type="domain" description="Hflx-type G" evidence="5">
    <location>
        <begin position="330"/>
        <end position="495"/>
    </location>
</feature>
<gene>
    <name evidence="6" type="ORF">R5R35_001974</name>
</gene>
<name>A0AAN9Z6T1_9ORTH</name>
<proteinExistence type="predicted"/>
<evidence type="ECO:0000256" key="3">
    <source>
        <dbReference type="ARBA" id="ARBA00022842"/>
    </source>
</evidence>
<protein>
    <recommendedName>
        <fullName evidence="5">Hflx-type G domain-containing protein</fullName>
    </recommendedName>
</protein>
<dbReference type="InterPro" id="IPR042108">
    <property type="entry name" value="GTPase_HflX_N_sf"/>
</dbReference>